<proteinExistence type="predicted"/>
<organism evidence="3 4">
    <name type="scientific">Geothrix limicola</name>
    <dbReference type="NCBI Taxonomy" id="2927978"/>
    <lineage>
        <taxon>Bacteria</taxon>
        <taxon>Pseudomonadati</taxon>
        <taxon>Acidobacteriota</taxon>
        <taxon>Holophagae</taxon>
        <taxon>Holophagales</taxon>
        <taxon>Holophagaceae</taxon>
        <taxon>Geothrix</taxon>
    </lineage>
</organism>
<evidence type="ECO:0000256" key="1">
    <source>
        <dbReference type="SAM" id="MobiDB-lite"/>
    </source>
</evidence>
<protein>
    <recommendedName>
        <fullName evidence="5">SHOCT domain-containing protein</fullName>
    </recommendedName>
</protein>
<name>A0ABQ5QGB5_9BACT</name>
<sequence>MRPQTWMLGTLLLSTLAAPQAIAESRRTQWKLADFTWVKLVPAEPGAPANAHPATLSAEALVATLGPVQATLDEAPTALFAKDELKPLSKALSEALAAARPGEDLILLSTHKRGGGFLEMGQGLTARLFVREGALNLIVHDVRLPFMDRFAADATLPTFVYGSRTAAAPGTSLQAPGATRLRGDWLALPLPQALPPATSQAAAPGPVATAPTPTPAAKAEPQPTRDAAFYAAQTERLKALKKLREENLISEAEYQEKREAILKTL</sequence>
<dbReference type="EMBL" id="BSDE01000004">
    <property type="protein sequence ID" value="GLH73718.1"/>
    <property type="molecule type" value="Genomic_DNA"/>
</dbReference>
<evidence type="ECO:0000313" key="3">
    <source>
        <dbReference type="EMBL" id="GLH73718.1"/>
    </source>
</evidence>
<evidence type="ECO:0000256" key="2">
    <source>
        <dbReference type="SAM" id="SignalP"/>
    </source>
</evidence>
<dbReference type="RefSeq" id="WP_285575234.1">
    <property type="nucleotide sequence ID" value="NZ_BSDE01000004.1"/>
</dbReference>
<feature type="chain" id="PRO_5047051776" description="SHOCT domain-containing protein" evidence="2">
    <location>
        <begin position="24"/>
        <end position="265"/>
    </location>
</feature>
<evidence type="ECO:0008006" key="5">
    <source>
        <dbReference type="Google" id="ProtNLM"/>
    </source>
</evidence>
<accession>A0ABQ5QGB5</accession>
<keyword evidence="2" id="KW-0732">Signal</keyword>
<comment type="caution">
    <text evidence="3">The sequence shown here is derived from an EMBL/GenBank/DDBJ whole genome shotgun (WGS) entry which is preliminary data.</text>
</comment>
<reference evidence="3 4" key="1">
    <citation type="journal article" date="2023" name="Antonie Van Leeuwenhoek">
        <title>Mesoterricola silvestris gen. nov., sp. nov., Mesoterricola sediminis sp. nov., Geothrix oryzae sp. nov., Geothrix edaphica sp. nov., Geothrix rubra sp. nov., and Geothrix limicola sp. nov., six novel members of Acidobacteriota isolated from soils.</title>
        <authorList>
            <person name="Itoh H."/>
            <person name="Sugisawa Y."/>
            <person name="Mise K."/>
            <person name="Xu Z."/>
            <person name="Kuniyasu M."/>
            <person name="Ushijima N."/>
            <person name="Kawano K."/>
            <person name="Kobayashi E."/>
            <person name="Shiratori Y."/>
            <person name="Masuda Y."/>
            <person name="Senoo K."/>
        </authorList>
    </citation>
    <scope>NUCLEOTIDE SEQUENCE [LARGE SCALE GENOMIC DNA]</scope>
    <source>
        <strain evidence="3 4">Red804</strain>
    </source>
</reference>
<keyword evidence="4" id="KW-1185">Reference proteome</keyword>
<feature type="region of interest" description="Disordered" evidence="1">
    <location>
        <begin position="196"/>
        <end position="224"/>
    </location>
</feature>
<evidence type="ECO:0000313" key="4">
    <source>
        <dbReference type="Proteomes" id="UP001165069"/>
    </source>
</evidence>
<dbReference type="Proteomes" id="UP001165069">
    <property type="component" value="Unassembled WGS sequence"/>
</dbReference>
<feature type="signal peptide" evidence="2">
    <location>
        <begin position="1"/>
        <end position="23"/>
    </location>
</feature>
<gene>
    <name evidence="3" type="ORF">GETHLI_22200</name>
</gene>